<comment type="caution">
    <text evidence="1">The sequence shown here is derived from an EMBL/GenBank/DDBJ whole genome shotgun (WGS) entry which is preliminary data.</text>
</comment>
<sequence length="71" mass="8226">MENHPRNEITSNKGKEFGEEPNPEGEQKQNTAKESEEQNRSLKQNKHTRHNKEGSKLCKHEPYTADSIITH</sequence>
<accession>A0ACC0G8W6</accession>
<organism evidence="1 2">
    <name type="scientific">Camellia lanceoleosa</name>
    <dbReference type="NCBI Taxonomy" id="1840588"/>
    <lineage>
        <taxon>Eukaryota</taxon>
        <taxon>Viridiplantae</taxon>
        <taxon>Streptophyta</taxon>
        <taxon>Embryophyta</taxon>
        <taxon>Tracheophyta</taxon>
        <taxon>Spermatophyta</taxon>
        <taxon>Magnoliopsida</taxon>
        <taxon>eudicotyledons</taxon>
        <taxon>Gunneridae</taxon>
        <taxon>Pentapetalae</taxon>
        <taxon>asterids</taxon>
        <taxon>Ericales</taxon>
        <taxon>Theaceae</taxon>
        <taxon>Camellia</taxon>
    </lineage>
</organism>
<proteinExistence type="predicted"/>
<evidence type="ECO:0000313" key="1">
    <source>
        <dbReference type="EMBL" id="KAI7996917.1"/>
    </source>
</evidence>
<keyword evidence="2" id="KW-1185">Reference proteome</keyword>
<name>A0ACC0G8W6_9ERIC</name>
<evidence type="ECO:0000313" key="2">
    <source>
        <dbReference type="Proteomes" id="UP001060215"/>
    </source>
</evidence>
<reference evidence="1 2" key="1">
    <citation type="journal article" date="2022" name="Plant J.">
        <title>Chromosome-level genome of Camellia lanceoleosa provides a valuable resource for understanding genome evolution and self-incompatibility.</title>
        <authorList>
            <person name="Gong W."/>
            <person name="Xiao S."/>
            <person name="Wang L."/>
            <person name="Liao Z."/>
            <person name="Chang Y."/>
            <person name="Mo W."/>
            <person name="Hu G."/>
            <person name="Li W."/>
            <person name="Zhao G."/>
            <person name="Zhu H."/>
            <person name="Hu X."/>
            <person name="Ji K."/>
            <person name="Xiang X."/>
            <person name="Song Q."/>
            <person name="Yuan D."/>
            <person name="Jin S."/>
            <person name="Zhang L."/>
        </authorList>
    </citation>
    <scope>NUCLEOTIDE SEQUENCE [LARGE SCALE GENOMIC DNA]</scope>
    <source>
        <strain evidence="1">SQ_2022a</strain>
    </source>
</reference>
<dbReference type="Proteomes" id="UP001060215">
    <property type="component" value="Chromosome 10"/>
</dbReference>
<protein>
    <submittedName>
        <fullName evidence="1">Uncharacterized protein</fullName>
    </submittedName>
</protein>
<dbReference type="EMBL" id="CM045767">
    <property type="protein sequence ID" value="KAI7996917.1"/>
    <property type="molecule type" value="Genomic_DNA"/>
</dbReference>
<gene>
    <name evidence="1" type="ORF">LOK49_LG10G02743</name>
</gene>